<dbReference type="AlphaFoldDB" id="A0A1H1G7K1"/>
<evidence type="ECO:0008006" key="4">
    <source>
        <dbReference type="Google" id="ProtNLM"/>
    </source>
</evidence>
<evidence type="ECO:0000313" key="2">
    <source>
        <dbReference type="EMBL" id="SDR09222.1"/>
    </source>
</evidence>
<reference evidence="3" key="1">
    <citation type="submission" date="2016-10" db="EMBL/GenBank/DDBJ databases">
        <authorList>
            <person name="Varghese N."/>
            <person name="Submissions S."/>
        </authorList>
    </citation>
    <scope>NUCLEOTIDE SEQUENCE [LARGE SCALE GENOMIC DNA]</scope>
    <source>
        <strain evidence="3">CGMCC 1.12397</strain>
    </source>
</reference>
<dbReference type="RefSeq" id="WP_217629039.1">
    <property type="nucleotide sequence ID" value="NZ_FNKQ01000005.1"/>
</dbReference>
<sequence length="178" mass="19756">MSPDTHSDAPSELYFAYAGTRPDFDRLDVKAVHPDELLGRPAAFTVIGESHYVGLPSLGFHELCSCRPLSAEPTHETPLSVGVEREFRFRGDRLNATTTVTGRPLDAFSGPDEATVAYRFAPEAWTTISVGATGYETYHTYPEHELALHTETRLTVRRSPARSERLDDPTRNATETHP</sequence>
<feature type="compositionally biased region" description="Basic and acidic residues" evidence="1">
    <location>
        <begin position="161"/>
        <end position="178"/>
    </location>
</feature>
<proteinExistence type="predicted"/>
<gene>
    <name evidence="2" type="ORF">SAMN05216278_3574</name>
</gene>
<dbReference type="EMBL" id="FNKQ01000005">
    <property type="protein sequence ID" value="SDR09222.1"/>
    <property type="molecule type" value="Genomic_DNA"/>
</dbReference>
<protein>
    <recommendedName>
        <fullName evidence="4">DUF2617 family protein</fullName>
    </recommendedName>
</protein>
<accession>A0A1H1G7K1</accession>
<organism evidence="2 3">
    <name type="scientific">Halopelagius longus</name>
    <dbReference type="NCBI Taxonomy" id="1236180"/>
    <lineage>
        <taxon>Archaea</taxon>
        <taxon>Methanobacteriati</taxon>
        <taxon>Methanobacteriota</taxon>
        <taxon>Stenosarchaea group</taxon>
        <taxon>Halobacteria</taxon>
        <taxon>Halobacteriales</taxon>
        <taxon>Haloferacaceae</taxon>
    </lineage>
</organism>
<name>A0A1H1G7K1_9EURY</name>
<dbReference type="Proteomes" id="UP000199289">
    <property type="component" value="Unassembled WGS sequence"/>
</dbReference>
<feature type="region of interest" description="Disordered" evidence="1">
    <location>
        <begin position="151"/>
        <end position="178"/>
    </location>
</feature>
<evidence type="ECO:0000256" key="1">
    <source>
        <dbReference type="SAM" id="MobiDB-lite"/>
    </source>
</evidence>
<evidence type="ECO:0000313" key="3">
    <source>
        <dbReference type="Proteomes" id="UP000199289"/>
    </source>
</evidence>
<dbReference type="OrthoDB" id="183583at2157"/>